<dbReference type="PANTHER" id="PTHR47554">
    <property type="entry name" value="SORTING NEXIN MVP1"/>
    <property type="match status" value="1"/>
</dbReference>
<keyword evidence="14" id="KW-1185">Reference proteome</keyword>
<evidence type="ECO:0000256" key="4">
    <source>
        <dbReference type="ARBA" id="ARBA00010883"/>
    </source>
</evidence>
<evidence type="ECO:0000259" key="12">
    <source>
        <dbReference type="PROSITE" id="PS50195"/>
    </source>
</evidence>
<evidence type="ECO:0000256" key="8">
    <source>
        <dbReference type="ARBA" id="ARBA00022927"/>
    </source>
</evidence>
<dbReference type="FunFam" id="3.30.1520.10:FF:000037">
    <property type="entry name" value="Sorting nexin mvp-1"/>
    <property type="match status" value="1"/>
</dbReference>
<dbReference type="GO" id="GO:0032266">
    <property type="term" value="F:phosphatidylinositol-3-phosphate binding"/>
    <property type="evidence" value="ECO:0007669"/>
    <property type="project" value="TreeGrafter"/>
</dbReference>
<evidence type="ECO:0000256" key="11">
    <source>
        <dbReference type="SAM" id="MobiDB-lite"/>
    </source>
</evidence>
<dbReference type="GO" id="GO:0005768">
    <property type="term" value="C:endosome"/>
    <property type="evidence" value="ECO:0007669"/>
    <property type="project" value="TreeGrafter"/>
</dbReference>
<name>A0A9P5HJP4_9HYPO</name>
<dbReference type="InterPro" id="IPR045734">
    <property type="entry name" value="Snx8_BAR_dom"/>
</dbReference>
<reference evidence="13" key="1">
    <citation type="submission" date="2020-03" db="EMBL/GenBank/DDBJ databases">
        <title>Draft Genome Sequence of Cylindrodendrum hubeiense.</title>
        <authorList>
            <person name="Buettner E."/>
            <person name="Kellner H."/>
        </authorList>
    </citation>
    <scope>NUCLEOTIDE SEQUENCE</scope>
    <source>
        <strain evidence="13">IHI 201604</strain>
    </source>
</reference>
<dbReference type="Pfam" id="PF00787">
    <property type="entry name" value="PX"/>
    <property type="match status" value="1"/>
</dbReference>
<dbReference type="Proteomes" id="UP000722485">
    <property type="component" value="Unassembled WGS sequence"/>
</dbReference>
<dbReference type="EMBL" id="JAANBB010000056">
    <property type="protein sequence ID" value="KAF7552706.1"/>
    <property type="molecule type" value="Genomic_DNA"/>
</dbReference>
<feature type="compositionally biased region" description="Low complexity" evidence="11">
    <location>
        <begin position="274"/>
        <end position="292"/>
    </location>
</feature>
<comment type="caution">
    <text evidence="13">The sequence shown here is derived from an EMBL/GenBank/DDBJ whole genome shotgun (WGS) entry which is preliminary data.</text>
</comment>
<evidence type="ECO:0000256" key="2">
    <source>
        <dbReference type="ARBA" id="ARBA00004287"/>
    </source>
</evidence>
<protein>
    <recommendedName>
        <fullName evidence="5">Sorting nexin MVP1</fullName>
    </recommendedName>
    <alternativeName>
        <fullName evidence="10">Sorting nexin mvp1</fullName>
    </alternativeName>
</protein>
<proteinExistence type="inferred from homology"/>
<feature type="compositionally biased region" description="Polar residues" evidence="11">
    <location>
        <begin position="239"/>
        <end position="248"/>
    </location>
</feature>
<sequence length="728" mass="80101">MSLFGTSPTDEPTMVASPARPKSTGGLFDVEAASKTSSNSLFADDDAGSGGGSPWDMPTPRKQQSRADLVRNLLSGSDVPDSYIETFDIALRDDGEAGRVRSGGIAKLFAAARLGADAQARIMSLVAPGGSDVTLGRPEFNVVLALVGLAQEGEIISLDGVDERRRNLPQPKLPGITAEPILPPIDELASKPPQTPPKDTPPTPRQPKLPRPAMDDLPEDDPWNTPDVHKNHDHAKPNGAQNHNTNGHTGFVEPPPVTAPVVETPTIAQYASPAAPAANGGQQTAPSAAPAPGGWGYFDGNTPAAGGFGETPQSSDPNPFGGPDRTPSGNPPPGLPQHPQTVRTGHGVEENVIVTLMPEKEGMFMFQHHNYEVSSLRRGSKVIRRYSDFVWLLDCLHKRYPFRILPLLPPKRMGMNGSHLSNDGAFIEKRRRGLARFLNALVRHPVLNQEQMVIMFLTVPTELAVWRKQATISVQDEFAERALPPGLEDSLPPTLEDLFARTRAGIQRSAELYITVCNIMDRLVKRTEGVAADHARIALSLASLTEASADTYATDTNEVPLLNDGLVAMSKHLRTCQALMEDESRGWDEGVLEDLKRQRDALVSMREMFERRERLDKDNIPYLERRIQTNETKLANLRSKPEGMLKPGEIEKVAENIIKDKESIVQQHNRSIFVKECIRDELISFQSTQYHVSRWNQDWAGERVKYAEMLADNWRRLLDELEGMPLGD</sequence>
<feature type="compositionally biased region" description="Polar residues" evidence="11">
    <location>
        <begin position="1"/>
        <end position="10"/>
    </location>
</feature>
<evidence type="ECO:0000256" key="1">
    <source>
        <dbReference type="ARBA" id="ARBA00002474"/>
    </source>
</evidence>
<dbReference type="CDD" id="cd06866">
    <property type="entry name" value="PX_SNX8_Mvp1p_like"/>
    <property type="match status" value="1"/>
</dbReference>
<keyword evidence="9" id="KW-0472">Membrane</keyword>
<evidence type="ECO:0000256" key="3">
    <source>
        <dbReference type="ARBA" id="ARBA00004496"/>
    </source>
</evidence>
<evidence type="ECO:0000313" key="14">
    <source>
        <dbReference type="Proteomes" id="UP000722485"/>
    </source>
</evidence>
<dbReference type="InterPro" id="IPR027267">
    <property type="entry name" value="AH/BAR_dom_sf"/>
</dbReference>
<evidence type="ECO:0000256" key="9">
    <source>
        <dbReference type="ARBA" id="ARBA00023136"/>
    </source>
</evidence>
<comment type="similarity">
    <text evidence="4">Belongs to the sorting nexin family.</text>
</comment>
<organism evidence="13 14">
    <name type="scientific">Cylindrodendrum hubeiense</name>
    <dbReference type="NCBI Taxonomy" id="595255"/>
    <lineage>
        <taxon>Eukaryota</taxon>
        <taxon>Fungi</taxon>
        <taxon>Dikarya</taxon>
        <taxon>Ascomycota</taxon>
        <taxon>Pezizomycotina</taxon>
        <taxon>Sordariomycetes</taxon>
        <taxon>Hypocreomycetidae</taxon>
        <taxon>Hypocreales</taxon>
        <taxon>Nectriaceae</taxon>
        <taxon>Cylindrodendrum</taxon>
    </lineage>
</organism>
<evidence type="ECO:0000256" key="6">
    <source>
        <dbReference type="ARBA" id="ARBA00022448"/>
    </source>
</evidence>
<keyword evidence="6" id="KW-0813">Transport</keyword>
<dbReference type="InterPro" id="IPR028662">
    <property type="entry name" value="SNX8/Mvp1"/>
</dbReference>
<dbReference type="InterPro" id="IPR035704">
    <property type="entry name" value="SNX8/Mvp1_PX"/>
</dbReference>
<comment type="function">
    <text evidence="1">Required for vacuolar protein sorting.</text>
</comment>
<feature type="compositionally biased region" description="Pro residues" evidence="11">
    <location>
        <begin position="193"/>
        <end position="210"/>
    </location>
</feature>
<dbReference type="CDD" id="cd07597">
    <property type="entry name" value="BAR_SNX8"/>
    <property type="match status" value="1"/>
</dbReference>
<dbReference type="PANTHER" id="PTHR47554:SF1">
    <property type="entry name" value="SORTING NEXIN MVP1"/>
    <property type="match status" value="1"/>
</dbReference>
<evidence type="ECO:0000256" key="5">
    <source>
        <dbReference type="ARBA" id="ARBA00014268"/>
    </source>
</evidence>
<dbReference type="PROSITE" id="PS50195">
    <property type="entry name" value="PX"/>
    <property type="match status" value="1"/>
</dbReference>
<comment type="subcellular location">
    <subcellularLocation>
        <location evidence="3">Cytoplasm</location>
    </subcellularLocation>
    <subcellularLocation>
        <location evidence="2">Membrane</location>
        <topology evidence="2">Peripheral membrane protein</topology>
        <orientation evidence="2">Cytoplasmic side</orientation>
    </subcellularLocation>
</comment>
<evidence type="ECO:0000256" key="7">
    <source>
        <dbReference type="ARBA" id="ARBA00022490"/>
    </source>
</evidence>
<dbReference type="OrthoDB" id="10064318at2759"/>
<dbReference type="SUPFAM" id="SSF64268">
    <property type="entry name" value="PX domain"/>
    <property type="match status" value="1"/>
</dbReference>
<evidence type="ECO:0000313" key="13">
    <source>
        <dbReference type="EMBL" id="KAF7552706.1"/>
    </source>
</evidence>
<dbReference type="Gene3D" id="1.20.1270.60">
    <property type="entry name" value="Arfaptin homology (AH) domain/BAR domain"/>
    <property type="match status" value="1"/>
</dbReference>
<feature type="region of interest" description="Disordered" evidence="11">
    <location>
        <begin position="274"/>
        <end position="346"/>
    </location>
</feature>
<gene>
    <name evidence="13" type="ORF">G7Z17_g4140</name>
</gene>
<feature type="region of interest" description="Disordered" evidence="11">
    <location>
        <begin position="1"/>
        <end position="65"/>
    </location>
</feature>
<dbReference type="GO" id="GO:0006623">
    <property type="term" value="P:protein targeting to vacuole"/>
    <property type="evidence" value="ECO:0007669"/>
    <property type="project" value="TreeGrafter"/>
</dbReference>
<dbReference type="InterPro" id="IPR001683">
    <property type="entry name" value="PX_dom"/>
</dbReference>
<dbReference type="InterPro" id="IPR036871">
    <property type="entry name" value="PX_dom_sf"/>
</dbReference>
<feature type="domain" description="PX" evidence="12">
    <location>
        <begin position="349"/>
        <end position="463"/>
    </location>
</feature>
<evidence type="ECO:0000256" key="10">
    <source>
        <dbReference type="ARBA" id="ARBA00072009"/>
    </source>
</evidence>
<dbReference type="GO" id="GO:0016020">
    <property type="term" value="C:membrane"/>
    <property type="evidence" value="ECO:0007669"/>
    <property type="project" value="UniProtKB-SubCell"/>
</dbReference>
<dbReference type="Pfam" id="PF19566">
    <property type="entry name" value="Snx8_BAR_dom"/>
    <property type="match status" value="1"/>
</dbReference>
<feature type="region of interest" description="Disordered" evidence="11">
    <location>
        <begin position="165"/>
        <end position="259"/>
    </location>
</feature>
<accession>A0A9P5HJP4</accession>
<dbReference type="Gene3D" id="3.30.1520.10">
    <property type="entry name" value="Phox-like domain"/>
    <property type="match status" value="1"/>
</dbReference>
<dbReference type="AlphaFoldDB" id="A0A9P5HJP4"/>
<keyword evidence="8" id="KW-0653">Protein transport</keyword>
<dbReference type="GO" id="GO:0005829">
    <property type="term" value="C:cytosol"/>
    <property type="evidence" value="ECO:0007669"/>
    <property type="project" value="GOC"/>
</dbReference>
<dbReference type="FunFam" id="1.20.1270.60:FF:000072">
    <property type="entry name" value="Sorting nexin MVP1"/>
    <property type="match status" value="1"/>
</dbReference>
<keyword evidence="7" id="KW-0963">Cytoplasm</keyword>
<feature type="compositionally biased region" description="Basic and acidic residues" evidence="11">
    <location>
        <begin position="227"/>
        <end position="236"/>
    </location>
</feature>
<dbReference type="GO" id="GO:0042147">
    <property type="term" value="P:retrograde transport, endosome to Golgi"/>
    <property type="evidence" value="ECO:0007669"/>
    <property type="project" value="InterPro"/>
</dbReference>
<dbReference type="SMART" id="SM00312">
    <property type="entry name" value="PX"/>
    <property type="match status" value="1"/>
</dbReference>